<evidence type="ECO:0000259" key="8">
    <source>
        <dbReference type="Pfam" id="PF13354"/>
    </source>
</evidence>
<feature type="domain" description="Beta-lactamase class A catalytic" evidence="8">
    <location>
        <begin position="53"/>
        <end position="266"/>
    </location>
</feature>
<dbReference type="EMBL" id="FWFN01000001">
    <property type="protein sequence ID" value="SLN20038.1"/>
    <property type="molecule type" value="Genomic_DNA"/>
</dbReference>
<reference evidence="9 10" key="1">
    <citation type="submission" date="2017-03" db="EMBL/GenBank/DDBJ databases">
        <authorList>
            <person name="Afonso C.L."/>
            <person name="Miller P.J."/>
            <person name="Scott M.A."/>
            <person name="Spackman E."/>
            <person name="Goraichik I."/>
            <person name="Dimitrov K.M."/>
            <person name="Suarez D.L."/>
            <person name="Swayne D.E."/>
        </authorList>
    </citation>
    <scope>NUCLEOTIDE SEQUENCE [LARGE SCALE GENOMIC DNA]</scope>
    <source>
        <strain evidence="9 10">CECT 7751</strain>
    </source>
</reference>
<accession>A0A1X6YHV4</accession>
<dbReference type="PANTHER" id="PTHR35333">
    <property type="entry name" value="BETA-LACTAMASE"/>
    <property type="match status" value="1"/>
</dbReference>
<keyword evidence="4 6" id="KW-0378">Hydrolase</keyword>
<dbReference type="Proteomes" id="UP000193963">
    <property type="component" value="Unassembled WGS sequence"/>
</dbReference>
<dbReference type="Pfam" id="PF13354">
    <property type="entry name" value="Beta-lactamase2"/>
    <property type="match status" value="1"/>
</dbReference>
<feature type="signal peptide" evidence="7">
    <location>
        <begin position="1"/>
        <end position="27"/>
    </location>
</feature>
<name>A0A1X6YHV4_9RHOB</name>
<comment type="catalytic activity">
    <reaction evidence="1 6">
        <text>a beta-lactam + H2O = a substituted beta-amino acid</text>
        <dbReference type="Rhea" id="RHEA:20401"/>
        <dbReference type="ChEBI" id="CHEBI:15377"/>
        <dbReference type="ChEBI" id="CHEBI:35627"/>
        <dbReference type="ChEBI" id="CHEBI:140347"/>
        <dbReference type="EC" id="3.5.2.6"/>
    </reaction>
</comment>
<dbReference type="PANTHER" id="PTHR35333:SF3">
    <property type="entry name" value="BETA-LACTAMASE-TYPE TRANSPEPTIDASE FOLD CONTAINING PROTEIN"/>
    <property type="match status" value="1"/>
</dbReference>
<dbReference type="AlphaFoldDB" id="A0A1X6YHV4"/>
<dbReference type="EC" id="3.5.2.6" evidence="3 6"/>
<dbReference type="InterPro" id="IPR023650">
    <property type="entry name" value="Beta-lactam_class-A_AS"/>
</dbReference>
<keyword evidence="5 6" id="KW-0046">Antibiotic resistance</keyword>
<evidence type="ECO:0000313" key="10">
    <source>
        <dbReference type="Proteomes" id="UP000193963"/>
    </source>
</evidence>
<dbReference type="SUPFAM" id="SSF56601">
    <property type="entry name" value="beta-lactamase/transpeptidase-like"/>
    <property type="match status" value="1"/>
</dbReference>
<dbReference type="InterPro" id="IPR058152">
    <property type="entry name" value="BlaC"/>
</dbReference>
<protein>
    <recommendedName>
        <fullName evidence="3 6">Beta-lactamase</fullName>
        <ecNumber evidence="3 6">3.5.2.6</ecNumber>
    </recommendedName>
</protein>
<dbReference type="InterPro" id="IPR045155">
    <property type="entry name" value="Beta-lactam_cat"/>
</dbReference>
<evidence type="ECO:0000256" key="1">
    <source>
        <dbReference type="ARBA" id="ARBA00001526"/>
    </source>
</evidence>
<keyword evidence="10" id="KW-1185">Reference proteome</keyword>
<dbReference type="NCBIfam" id="NF033103">
    <property type="entry name" value="bla_class_A"/>
    <property type="match status" value="1"/>
</dbReference>
<evidence type="ECO:0000256" key="3">
    <source>
        <dbReference type="ARBA" id="ARBA00012865"/>
    </source>
</evidence>
<dbReference type="Gene3D" id="3.40.710.10">
    <property type="entry name" value="DD-peptidase/beta-lactamase superfamily"/>
    <property type="match status" value="1"/>
</dbReference>
<evidence type="ECO:0000256" key="2">
    <source>
        <dbReference type="ARBA" id="ARBA00009009"/>
    </source>
</evidence>
<dbReference type="InterPro" id="IPR012338">
    <property type="entry name" value="Beta-lactam/transpept-like"/>
</dbReference>
<dbReference type="PROSITE" id="PS00146">
    <property type="entry name" value="BETA_LACTAMASE_A"/>
    <property type="match status" value="1"/>
</dbReference>
<dbReference type="NCBIfam" id="NF033466">
    <property type="entry name" value="blaRCP"/>
    <property type="match status" value="1"/>
</dbReference>
<comment type="similarity">
    <text evidence="2 6">Belongs to the class-A beta-lactamase family.</text>
</comment>
<evidence type="ECO:0000313" key="9">
    <source>
        <dbReference type="EMBL" id="SLN20038.1"/>
    </source>
</evidence>
<dbReference type="InterPro" id="IPR000871">
    <property type="entry name" value="Beta-lactam_class-A"/>
</dbReference>
<dbReference type="RefSeq" id="WP_085886528.1">
    <property type="nucleotide sequence ID" value="NZ_FWFN01000001.1"/>
</dbReference>
<evidence type="ECO:0000256" key="7">
    <source>
        <dbReference type="SAM" id="SignalP"/>
    </source>
</evidence>
<sequence length="293" mass="31487">MRFPASVLSRVATGLTLGLFMATASLAETPVEALSNTVARIEEQLDARVGLSLVETGSGWSWSHREDERFLMNSTVKVPVCGAILARWDAGTLSLSEALPVRKADLVPYAPVTETRVGGTMTLDQLCLAAIDMSDNVAANLLIGHLGGPEAVTQFFRSVGDITSRLDRIEPELNDFTPGDERDTTSPAAMSETLRALLLSDALSPQARGQLAEWMRHGGVTGALLRAEADDDWLILDKSGSGSHTRNLVAVIQPDGEAPWIATMFVSDTDAEFEARNEALKDLSRAVVAVVRE</sequence>
<feature type="chain" id="PRO_5012146123" description="Beta-lactamase" evidence="7">
    <location>
        <begin position="28"/>
        <end position="293"/>
    </location>
</feature>
<dbReference type="OrthoDB" id="9784149at2"/>
<proteinExistence type="inferred from homology"/>
<organism evidence="9 10">
    <name type="scientific">Pseudooceanicola marinus</name>
    <dbReference type="NCBI Taxonomy" id="396013"/>
    <lineage>
        <taxon>Bacteria</taxon>
        <taxon>Pseudomonadati</taxon>
        <taxon>Pseudomonadota</taxon>
        <taxon>Alphaproteobacteria</taxon>
        <taxon>Rhodobacterales</taxon>
        <taxon>Paracoccaceae</taxon>
        <taxon>Pseudooceanicola</taxon>
    </lineage>
</organism>
<evidence type="ECO:0000256" key="5">
    <source>
        <dbReference type="ARBA" id="ARBA00023251"/>
    </source>
</evidence>
<keyword evidence="7" id="KW-0732">Signal</keyword>
<evidence type="ECO:0000256" key="4">
    <source>
        <dbReference type="ARBA" id="ARBA00022801"/>
    </source>
</evidence>
<dbReference type="PRINTS" id="PR00118">
    <property type="entry name" value="BLACTAMASEA"/>
</dbReference>
<dbReference type="GO" id="GO:0046677">
    <property type="term" value="P:response to antibiotic"/>
    <property type="evidence" value="ECO:0007669"/>
    <property type="project" value="UniProtKB-UniRule"/>
</dbReference>
<dbReference type="GO" id="GO:0008800">
    <property type="term" value="F:beta-lactamase activity"/>
    <property type="evidence" value="ECO:0007669"/>
    <property type="project" value="UniProtKB-UniRule"/>
</dbReference>
<gene>
    <name evidence="9" type="primary">blaP</name>
    <name evidence="9" type="ORF">PSM7751_00659</name>
</gene>
<evidence type="ECO:0000256" key="6">
    <source>
        <dbReference type="RuleBase" id="RU361140"/>
    </source>
</evidence>
<dbReference type="GO" id="GO:0030655">
    <property type="term" value="P:beta-lactam antibiotic catabolic process"/>
    <property type="evidence" value="ECO:0007669"/>
    <property type="project" value="InterPro"/>
</dbReference>